<evidence type="ECO:0000256" key="1">
    <source>
        <dbReference type="SAM" id="MobiDB-lite"/>
    </source>
</evidence>
<dbReference type="AlphaFoldDB" id="A0A1D2M5L4"/>
<sequence>MLNKPSLLFHKSLINKPSLLQLPLPNPSSVNRLPLPNKLLSQLPPTPPSRTVSPNLPPSRLCPSSTVAYAQQAIAAVPQVHMPTSYRFPSSQLRIHRIRIQWSC</sequence>
<protein>
    <submittedName>
        <fullName evidence="2">Uncharacterized protein</fullName>
    </submittedName>
</protein>
<organism evidence="2 3">
    <name type="scientific">Orchesella cincta</name>
    <name type="common">Springtail</name>
    <name type="synonym">Podura cincta</name>
    <dbReference type="NCBI Taxonomy" id="48709"/>
    <lineage>
        <taxon>Eukaryota</taxon>
        <taxon>Metazoa</taxon>
        <taxon>Ecdysozoa</taxon>
        <taxon>Arthropoda</taxon>
        <taxon>Hexapoda</taxon>
        <taxon>Collembola</taxon>
        <taxon>Entomobryomorpha</taxon>
        <taxon>Entomobryoidea</taxon>
        <taxon>Orchesellidae</taxon>
        <taxon>Orchesellinae</taxon>
        <taxon>Orchesella</taxon>
    </lineage>
</organism>
<evidence type="ECO:0000313" key="2">
    <source>
        <dbReference type="EMBL" id="ODM88277.1"/>
    </source>
</evidence>
<feature type="region of interest" description="Disordered" evidence="1">
    <location>
        <begin position="35"/>
        <end position="57"/>
    </location>
</feature>
<gene>
    <name evidence="2" type="ORF">Ocin01_18405</name>
</gene>
<keyword evidence="3" id="KW-1185">Reference proteome</keyword>
<dbReference type="Proteomes" id="UP000094527">
    <property type="component" value="Unassembled WGS sequence"/>
</dbReference>
<accession>A0A1D2M5L4</accession>
<proteinExistence type="predicted"/>
<evidence type="ECO:0000313" key="3">
    <source>
        <dbReference type="Proteomes" id="UP000094527"/>
    </source>
</evidence>
<feature type="non-terminal residue" evidence="2">
    <location>
        <position position="104"/>
    </location>
</feature>
<dbReference type="EMBL" id="LJIJ01003842">
    <property type="protein sequence ID" value="ODM88277.1"/>
    <property type="molecule type" value="Genomic_DNA"/>
</dbReference>
<comment type="caution">
    <text evidence="2">The sequence shown here is derived from an EMBL/GenBank/DDBJ whole genome shotgun (WGS) entry which is preliminary data.</text>
</comment>
<reference evidence="2 3" key="1">
    <citation type="journal article" date="2016" name="Genome Biol. Evol.">
        <title>Gene Family Evolution Reflects Adaptation to Soil Environmental Stressors in the Genome of the Collembolan Orchesella cincta.</title>
        <authorList>
            <person name="Faddeeva-Vakhrusheva A."/>
            <person name="Derks M.F."/>
            <person name="Anvar S.Y."/>
            <person name="Agamennone V."/>
            <person name="Suring W."/>
            <person name="Smit S."/>
            <person name="van Straalen N.M."/>
            <person name="Roelofs D."/>
        </authorList>
    </citation>
    <scope>NUCLEOTIDE SEQUENCE [LARGE SCALE GENOMIC DNA]</scope>
    <source>
        <tissue evidence="2">Mixed pool</tissue>
    </source>
</reference>
<name>A0A1D2M5L4_ORCCI</name>